<reference evidence="1 2" key="1">
    <citation type="submission" date="2022-11" db="EMBL/GenBank/DDBJ databases">
        <title>Host association and intracellularity evolved multiple times independently in the Rickettsiales.</title>
        <authorList>
            <person name="Castelli M."/>
            <person name="Nardi T."/>
            <person name="Gammuto L."/>
            <person name="Bellinzona G."/>
            <person name="Sabaneyeva E."/>
            <person name="Potekhin A."/>
            <person name="Serra V."/>
            <person name="Petroni G."/>
            <person name="Sassera D."/>
        </authorList>
    </citation>
    <scope>NUCLEOTIDE SEQUENCE [LARGE SCALE GENOMIC DNA]</scope>
    <source>
        <strain evidence="1 2">NDG2</strain>
    </source>
</reference>
<dbReference type="Proteomes" id="UP001327219">
    <property type="component" value="Chromosome"/>
</dbReference>
<evidence type="ECO:0000313" key="1">
    <source>
        <dbReference type="EMBL" id="WPX96567.1"/>
    </source>
</evidence>
<protein>
    <submittedName>
        <fullName evidence="1">Uncharacterized protein</fullName>
    </submittedName>
</protein>
<organism evidence="1 2">
    <name type="scientific">Candidatus Bandiella euplotis</name>
    <dbReference type="NCBI Taxonomy" id="1664265"/>
    <lineage>
        <taxon>Bacteria</taxon>
        <taxon>Pseudomonadati</taxon>
        <taxon>Pseudomonadota</taxon>
        <taxon>Alphaproteobacteria</taxon>
        <taxon>Rickettsiales</taxon>
        <taxon>Candidatus Midichloriaceae</taxon>
        <taxon>Candidatus Bandiella</taxon>
    </lineage>
</organism>
<dbReference type="RefSeq" id="WP_323733327.1">
    <property type="nucleotide sequence ID" value="NZ_CP110820.1"/>
</dbReference>
<evidence type="ECO:0000313" key="2">
    <source>
        <dbReference type="Proteomes" id="UP001327219"/>
    </source>
</evidence>
<accession>A0ABZ0UKV2</accession>
<sequence length="129" mass="14643">MSTFSFYSVTNSFLQYAAEIGIIKEFIGDKNPILQDVILATEIGVRSVSDIETENYNDLIAQIGLFYIVAQDFDYKGMKATLSETIEDMRYYGSFLYQNVTPSETHLIHDDGISEHNLSQQHLNTVALF</sequence>
<name>A0ABZ0UKV2_9RICK</name>
<keyword evidence="2" id="KW-1185">Reference proteome</keyword>
<dbReference type="EMBL" id="CP110820">
    <property type="protein sequence ID" value="WPX96567.1"/>
    <property type="molecule type" value="Genomic_DNA"/>
</dbReference>
<proteinExistence type="predicted"/>
<gene>
    <name evidence="1" type="ORF">Bandiella_00683</name>
</gene>